<feature type="domain" description="Ribose-phosphate pyrophosphokinase N-terminal" evidence="4">
    <location>
        <begin position="6"/>
        <end position="100"/>
    </location>
</feature>
<dbReference type="PANTHER" id="PTHR10210:SF36">
    <property type="entry name" value="RIBOSE-PHOSPHATE PYROPHOSPHOKINASE 5"/>
    <property type="match status" value="1"/>
</dbReference>
<dbReference type="EMBL" id="JAVHJV010000009">
    <property type="protein sequence ID" value="KAK5940141.1"/>
    <property type="molecule type" value="Genomic_DNA"/>
</dbReference>
<keyword evidence="2" id="KW-0545">Nucleotide biosynthesis</keyword>
<protein>
    <submittedName>
        <fullName evidence="5">Ribose-phosphate pyrophosphokinase</fullName>
        <ecNumber evidence="5">2.7.6.1</ecNumber>
    </submittedName>
</protein>
<keyword evidence="6" id="KW-1185">Reference proteome</keyword>
<dbReference type="SUPFAM" id="SSF53271">
    <property type="entry name" value="PRTase-like"/>
    <property type="match status" value="2"/>
</dbReference>
<evidence type="ECO:0000313" key="6">
    <source>
        <dbReference type="Proteomes" id="UP001334248"/>
    </source>
</evidence>
<dbReference type="SMART" id="SM01400">
    <property type="entry name" value="Pribosyltran_N"/>
    <property type="match status" value="1"/>
</dbReference>
<evidence type="ECO:0000256" key="3">
    <source>
        <dbReference type="SAM" id="MobiDB-lite"/>
    </source>
</evidence>
<keyword evidence="5" id="KW-0808">Transferase</keyword>
<dbReference type="InterPro" id="IPR005946">
    <property type="entry name" value="Rib-P_diPkinase"/>
</dbReference>
<feature type="region of interest" description="Disordered" evidence="3">
    <location>
        <begin position="114"/>
        <end position="154"/>
    </location>
</feature>
<dbReference type="Pfam" id="PF13793">
    <property type="entry name" value="Pribosyltran_N"/>
    <property type="match status" value="1"/>
</dbReference>
<comment type="similarity">
    <text evidence="1">Belongs to the ribose-phosphate pyrophosphokinase family.</text>
</comment>
<dbReference type="RefSeq" id="XP_064728231.1">
    <property type="nucleotide sequence ID" value="XM_064875967.1"/>
</dbReference>
<dbReference type="InterPro" id="IPR000836">
    <property type="entry name" value="PRTase_dom"/>
</dbReference>
<evidence type="ECO:0000259" key="4">
    <source>
        <dbReference type="Pfam" id="PF13793"/>
    </source>
</evidence>
<dbReference type="EC" id="2.7.6.1" evidence="5"/>
<feature type="compositionally biased region" description="Basic residues" evidence="3">
    <location>
        <begin position="570"/>
        <end position="581"/>
    </location>
</feature>
<dbReference type="GeneID" id="90001009"/>
<reference evidence="5 6" key="1">
    <citation type="journal article" date="2023" name="Res Sq">
        <title>Genomic and morphological characterization of Knufia obscura isolated from the Mars 2020 spacecraft assembly facility.</title>
        <authorList>
            <person name="Chander A.M."/>
            <person name="Teixeira M.M."/>
            <person name="Singh N.K."/>
            <person name="Williams M.P."/>
            <person name="Parker C.W."/>
            <person name="Leo P."/>
            <person name="Stajich J.E."/>
            <person name="Torok T."/>
            <person name="Tighe S."/>
            <person name="Mason C.E."/>
            <person name="Venkateswaran K."/>
        </authorList>
    </citation>
    <scope>NUCLEOTIDE SEQUENCE [LARGE SCALE GENOMIC DNA]</scope>
    <source>
        <strain evidence="5 6">CCFEE 5817</strain>
    </source>
</reference>
<name>A0ABR0RHN8_9EURO</name>
<feature type="compositionally biased region" description="Polar residues" evidence="3">
    <location>
        <begin position="120"/>
        <end position="135"/>
    </location>
</feature>
<dbReference type="CDD" id="cd06223">
    <property type="entry name" value="PRTases_typeI"/>
    <property type="match status" value="1"/>
</dbReference>
<accession>A0ABR0RHN8</accession>
<dbReference type="NCBIfam" id="TIGR01251">
    <property type="entry name" value="ribP_PPkin"/>
    <property type="match status" value="1"/>
</dbReference>
<feature type="region of interest" description="Disordered" evidence="3">
    <location>
        <begin position="461"/>
        <end position="494"/>
    </location>
</feature>
<evidence type="ECO:0000313" key="5">
    <source>
        <dbReference type="EMBL" id="KAK5940141.1"/>
    </source>
</evidence>
<evidence type="ECO:0000256" key="2">
    <source>
        <dbReference type="ARBA" id="ARBA00022727"/>
    </source>
</evidence>
<dbReference type="Pfam" id="PF14572">
    <property type="entry name" value="Pribosyl_synth"/>
    <property type="match status" value="1"/>
</dbReference>
<dbReference type="InterPro" id="IPR029057">
    <property type="entry name" value="PRTase-like"/>
</dbReference>
<proteinExistence type="inferred from homology"/>
<organism evidence="5 6">
    <name type="scientific">Knufia obscura</name>
    <dbReference type="NCBI Taxonomy" id="1635080"/>
    <lineage>
        <taxon>Eukaryota</taxon>
        <taxon>Fungi</taxon>
        <taxon>Dikarya</taxon>
        <taxon>Ascomycota</taxon>
        <taxon>Pezizomycotina</taxon>
        <taxon>Eurotiomycetes</taxon>
        <taxon>Chaetothyriomycetidae</taxon>
        <taxon>Chaetothyriales</taxon>
        <taxon>Trichomeriaceae</taxon>
        <taxon>Knufia</taxon>
    </lineage>
</organism>
<evidence type="ECO:0000256" key="1">
    <source>
        <dbReference type="ARBA" id="ARBA00006478"/>
    </source>
</evidence>
<feature type="region of interest" description="Disordered" evidence="3">
    <location>
        <begin position="570"/>
        <end position="601"/>
    </location>
</feature>
<gene>
    <name evidence="5" type="primary">PRS5</name>
    <name evidence="5" type="ORF">PMZ80_007560</name>
</gene>
<dbReference type="Proteomes" id="UP001334248">
    <property type="component" value="Unassembled WGS sequence"/>
</dbReference>
<feature type="compositionally biased region" description="Basic and acidic residues" evidence="3">
    <location>
        <begin position="479"/>
        <end position="489"/>
    </location>
</feature>
<sequence>MVRNIVVLGGSSHKALTDTICETLGIQEGEATFSKFAVGETRVEIGESVRGKDVYIIQSGGGKVNDHLIELLVAVSACKTASATKVTAVLPLFPYSRQSDIPYNKVGAPLVKASKPPTRAGSTDNAGQFYTFESTPPTPHPDRPESNGLPNGVHNLSRSVTKLSMDDLSDSPSNHQARFNNYKKEEASPDKEYFAHGRSRATSAASSHNMSQANGIVNHDFAVQPNTNVITGDCFKPRPGYRQWVAQAGTLVADLLTCAGADHVITMDLHDPQYQGFFDIPVDNLYGRPLLKKYIQQHIPDYKHGIIVSPDAGGAKRATAIADNLGMEFALIHKERRPTKITDRQNATMMLVGDVAGKTAILIDDLADTCNTITRAAKLLKNQGAAKIYALVTHGVLSGDAIDRINHSALDKVVVTNTIDQQEHRKRCPKLEVLEVGTVFAETIIYQIHTQATIGSKMVFPVTPTAPHKRKRDDTEETVTSHEALENPQHKRPKEIAVLAEASKVIVSDDATPDATLPNGTATSTSHKRKREDLDSVDENQEDPASRLSKARKVDFTTSNNDEVVLTARKTKAVPKHKSRFSSKNANKISWPKSGKASASTKKQTATLGDLPAEILELIAWYSLAPAFSLTSKRIFDKLGHMKDLRQDMAMVVFRNWDLNESEMLLSRVSNHKAINLAELPLQSSITKSGQPTISQYDIYKLQQTYCELSWCTVTYLREIADAILMSWLDCRFTDEEFSRSAKEAFVRLQHLCSTSGSESARTTDGKHILSRIKAYYFSLECSDGGSTPVCTHRSRSDCPKHTTDPDWPEQSFCKVVGLPSVPERVVADRNNTAKEENIRFFQGSHPCREIGMSENWEADLLFAPHIREAFIEAVHDDMYNIQRRLLNESIYLRPACQLNRGRVRRDLQWCTSARELLALLACAGQWCTVMTLSTSVTREDLLSKGSELIERDGEFPCYNGLGVVDGFLKQFLLTQASRAAHVSDDATAYEMMEWWIKDESDEVPPSWLKHLTDVAPNDDLRRQQRRAARRSEPADQSATIEATNEHALREAKKKVLYKLQKFDRQARMAPKISDVVAESMRYLARRRSASADGTSSVD</sequence>
<dbReference type="GO" id="GO:0004749">
    <property type="term" value="F:ribose phosphate diphosphokinase activity"/>
    <property type="evidence" value="ECO:0007669"/>
    <property type="project" value="UniProtKB-EC"/>
</dbReference>
<dbReference type="PANTHER" id="PTHR10210">
    <property type="entry name" value="RIBOSE-PHOSPHATE DIPHOSPHOKINASE FAMILY MEMBER"/>
    <property type="match status" value="1"/>
</dbReference>
<feature type="region of interest" description="Disordered" evidence="3">
    <location>
        <begin position="509"/>
        <end position="549"/>
    </location>
</feature>
<dbReference type="Gene3D" id="3.40.50.2020">
    <property type="match status" value="3"/>
</dbReference>
<comment type="caution">
    <text evidence="5">The sequence shown here is derived from an EMBL/GenBank/DDBJ whole genome shotgun (WGS) entry which is preliminary data.</text>
</comment>
<dbReference type="InterPro" id="IPR029099">
    <property type="entry name" value="Pribosyltran_N"/>
</dbReference>